<accession>A0A9D4HNB2</accession>
<dbReference type="EMBL" id="JAIWYP010000012">
    <property type="protein sequence ID" value="KAH3726927.1"/>
    <property type="molecule type" value="Genomic_DNA"/>
</dbReference>
<dbReference type="AlphaFoldDB" id="A0A9D4HNB2"/>
<dbReference type="Pfam" id="PF24764">
    <property type="entry name" value="rva_4"/>
    <property type="match status" value="1"/>
</dbReference>
<name>A0A9D4HNB2_DREPO</name>
<dbReference type="Gene3D" id="3.30.420.10">
    <property type="entry name" value="Ribonuclease H-like superfamily/Ribonuclease H"/>
    <property type="match status" value="1"/>
</dbReference>
<dbReference type="InterPro" id="IPR036397">
    <property type="entry name" value="RNaseH_sf"/>
</dbReference>
<reference evidence="2" key="1">
    <citation type="journal article" date="2019" name="bioRxiv">
        <title>The Genome of the Zebra Mussel, Dreissena polymorpha: A Resource for Invasive Species Research.</title>
        <authorList>
            <person name="McCartney M.A."/>
            <person name="Auch B."/>
            <person name="Kono T."/>
            <person name="Mallez S."/>
            <person name="Zhang Y."/>
            <person name="Obille A."/>
            <person name="Becker A."/>
            <person name="Abrahante J.E."/>
            <person name="Garbe J."/>
            <person name="Badalamenti J.P."/>
            <person name="Herman A."/>
            <person name="Mangelson H."/>
            <person name="Liachko I."/>
            <person name="Sullivan S."/>
            <person name="Sone E.D."/>
            <person name="Koren S."/>
            <person name="Silverstein K.A.T."/>
            <person name="Beckman K.B."/>
            <person name="Gohl D.M."/>
        </authorList>
    </citation>
    <scope>NUCLEOTIDE SEQUENCE</scope>
    <source>
        <strain evidence="2">Duluth1</strain>
        <tissue evidence="2">Whole animal</tissue>
    </source>
</reference>
<evidence type="ECO:0000313" key="3">
    <source>
        <dbReference type="Proteomes" id="UP000828390"/>
    </source>
</evidence>
<organism evidence="2 3">
    <name type="scientific">Dreissena polymorpha</name>
    <name type="common">Zebra mussel</name>
    <name type="synonym">Mytilus polymorpha</name>
    <dbReference type="NCBI Taxonomy" id="45954"/>
    <lineage>
        <taxon>Eukaryota</taxon>
        <taxon>Metazoa</taxon>
        <taxon>Spiralia</taxon>
        <taxon>Lophotrochozoa</taxon>
        <taxon>Mollusca</taxon>
        <taxon>Bivalvia</taxon>
        <taxon>Autobranchia</taxon>
        <taxon>Heteroconchia</taxon>
        <taxon>Euheterodonta</taxon>
        <taxon>Imparidentia</taxon>
        <taxon>Neoheterodontei</taxon>
        <taxon>Myida</taxon>
        <taxon>Dreissenoidea</taxon>
        <taxon>Dreissenidae</taxon>
        <taxon>Dreissena</taxon>
    </lineage>
</organism>
<comment type="caution">
    <text evidence="2">The sequence shown here is derived from an EMBL/GenBank/DDBJ whole genome shotgun (WGS) entry which is preliminary data.</text>
</comment>
<dbReference type="GO" id="GO:0003676">
    <property type="term" value="F:nucleic acid binding"/>
    <property type="evidence" value="ECO:0007669"/>
    <property type="project" value="InterPro"/>
</dbReference>
<keyword evidence="3" id="KW-1185">Reference proteome</keyword>
<evidence type="ECO:0000313" key="2">
    <source>
        <dbReference type="EMBL" id="KAH3726927.1"/>
    </source>
</evidence>
<reference evidence="2" key="2">
    <citation type="submission" date="2020-11" db="EMBL/GenBank/DDBJ databases">
        <authorList>
            <person name="McCartney M.A."/>
            <person name="Auch B."/>
            <person name="Kono T."/>
            <person name="Mallez S."/>
            <person name="Becker A."/>
            <person name="Gohl D.M."/>
            <person name="Silverstein K.A.T."/>
            <person name="Koren S."/>
            <person name="Bechman K.B."/>
            <person name="Herman A."/>
            <person name="Abrahante J.E."/>
            <person name="Garbe J."/>
        </authorList>
    </citation>
    <scope>NUCLEOTIDE SEQUENCE</scope>
    <source>
        <strain evidence="2">Duluth1</strain>
        <tissue evidence="2">Whole animal</tissue>
    </source>
</reference>
<dbReference type="PANTHER" id="PTHR46791">
    <property type="entry name" value="EXPRESSED PROTEIN"/>
    <property type="match status" value="1"/>
</dbReference>
<protein>
    <recommendedName>
        <fullName evidence="1">Integrase core domain-containing protein</fullName>
    </recommendedName>
</protein>
<evidence type="ECO:0000259" key="1">
    <source>
        <dbReference type="Pfam" id="PF24764"/>
    </source>
</evidence>
<feature type="domain" description="Integrase core" evidence="1">
    <location>
        <begin position="1"/>
        <end position="149"/>
    </location>
</feature>
<dbReference type="InterPro" id="IPR058913">
    <property type="entry name" value="Integrase_dom_put"/>
</dbReference>
<gene>
    <name evidence="2" type="ORF">DPMN_052804</name>
</gene>
<sequence length="220" mass="25024">MIMFIRALDNNRADTLLQVFTQGVAESGIPLRVRTDKGMEHVKIADFMLENRGNGSMITGKSVHNQRVERMWRDVYEGSLGFYSELFSFLEDEGKLNIMKPLHIYALHYVYMQKINEKLNIWKDAWNTHRLRTVGASPLKLWTSGMINSPVPSKDTVSADNDDMGIVSDISRPIFGRTEVQISDTCSSALARECPKDWSSSNYGIELFEKAISILEVNQI</sequence>
<proteinExistence type="predicted"/>
<dbReference type="PANTHER" id="PTHR46791:SF4">
    <property type="match status" value="1"/>
</dbReference>
<dbReference type="Proteomes" id="UP000828390">
    <property type="component" value="Unassembled WGS sequence"/>
</dbReference>